<dbReference type="Proteomes" id="UP001157439">
    <property type="component" value="Unassembled WGS sequence"/>
</dbReference>
<evidence type="ECO:0000256" key="1">
    <source>
        <dbReference type="SAM" id="Coils"/>
    </source>
</evidence>
<dbReference type="EMBL" id="BSPO01000002">
    <property type="protein sequence ID" value="GLS82739.1"/>
    <property type="molecule type" value="Genomic_DNA"/>
</dbReference>
<feature type="coiled-coil region" evidence="1">
    <location>
        <begin position="61"/>
        <end position="102"/>
    </location>
</feature>
<sequence length="106" mass="11612">MNEIEQVVTAATSLEAQGKKVTTATVKSQLPFKVSLPAMIEGIKRFQNGTRLNAEPHSAPAKDQQLKAATTDQQIAALEQRVQKLEQDNKALVAMLEQIQTQLKAD</sequence>
<dbReference type="AlphaFoldDB" id="A0AA37TK75"/>
<proteinExistence type="predicted"/>
<dbReference type="RefSeq" id="WP_095498845.1">
    <property type="nucleotide sequence ID" value="NZ_BSPO01000002.1"/>
</dbReference>
<keyword evidence="3" id="KW-1185">Reference proteome</keyword>
<evidence type="ECO:0000313" key="2">
    <source>
        <dbReference type="EMBL" id="GLS82739.1"/>
    </source>
</evidence>
<organism evidence="2 3">
    <name type="scientific">Paraferrimonas haliotis</name>
    <dbReference type="NCBI Taxonomy" id="2013866"/>
    <lineage>
        <taxon>Bacteria</taxon>
        <taxon>Pseudomonadati</taxon>
        <taxon>Pseudomonadota</taxon>
        <taxon>Gammaproteobacteria</taxon>
        <taxon>Alteromonadales</taxon>
        <taxon>Ferrimonadaceae</taxon>
        <taxon>Paraferrimonas</taxon>
    </lineage>
</organism>
<comment type="caution">
    <text evidence="2">The sequence shown here is derived from an EMBL/GenBank/DDBJ whole genome shotgun (WGS) entry which is preliminary data.</text>
</comment>
<accession>A0AA37TK75</accession>
<protein>
    <submittedName>
        <fullName evidence="2">Uncharacterized protein</fullName>
    </submittedName>
</protein>
<name>A0AA37TK75_9GAMM</name>
<gene>
    <name evidence="2" type="ORF">GCM10007894_07160</name>
</gene>
<keyword evidence="1" id="KW-0175">Coiled coil</keyword>
<evidence type="ECO:0000313" key="3">
    <source>
        <dbReference type="Proteomes" id="UP001157439"/>
    </source>
</evidence>
<reference evidence="2 3" key="1">
    <citation type="journal article" date="2014" name="Int. J. Syst. Evol. Microbiol.">
        <title>Complete genome sequence of Corynebacterium casei LMG S-19264T (=DSM 44701T), isolated from a smear-ripened cheese.</title>
        <authorList>
            <consortium name="US DOE Joint Genome Institute (JGI-PGF)"/>
            <person name="Walter F."/>
            <person name="Albersmeier A."/>
            <person name="Kalinowski J."/>
            <person name="Ruckert C."/>
        </authorList>
    </citation>
    <scope>NUCLEOTIDE SEQUENCE [LARGE SCALE GENOMIC DNA]</scope>
    <source>
        <strain evidence="2 3">NBRC 112785</strain>
    </source>
</reference>